<evidence type="ECO:0000313" key="1">
    <source>
        <dbReference type="EMBL" id="CAF4250783.1"/>
    </source>
</evidence>
<proteinExistence type="predicted"/>
<organism evidence="1 2">
    <name type="scientific">Adineta steineri</name>
    <dbReference type="NCBI Taxonomy" id="433720"/>
    <lineage>
        <taxon>Eukaryota</taxon>
        <taxon>Metazoa</taxon>
        <taxon>Spiralia</taxon>
        <taxon>Gnathifera</taxon>
        <taxon>Rotifera</taxon>
        <taxon>Eurotatoria</taxon>
        <taxon>Bdelloidea</taxon>
        <taxon>Adinetida</taxon>
        <taxon>Adinetidae</taxon>
        <taxon>Adineta</taxon>
    </lineage>
</organism>
<name>A0A820EM25_9BILA</name>
<evidence type="ECO:0000313" key="2">
    <source>
        <dbReference type="Proteomes" id="UP000663844"/>
    </source>
</evidence>
<feature type="non-terminal residue" evidence="1">
    <location>
        <position position="1"/>
    </location>
</feature>
<accession>A0A820EM25</accession>
<dbReference type="Proteomes" id="UP000663844">
    <property type="component" value="Unassembled WGS sequence"/>
</dbReference>
<gene>
    <name evidence="1" type="ORF">OXD698_LOCUS43422</name>
</gene>
<dbReference type="EMBL" id="CAJOAZ010012337">
    <property type="protein sequence ID" value="CAF4250783.1"/>
    <property type="molecule type" value="Genomic_DNA"/>
</dbReference>
<protein>
    <submittedName>
        <fullName evidence="1">Uncharacterized protein</fullName>
    </submittedName>
</protein>
<reference evidence="1" key="1">
    <citation type="submission" date="2021-02" db="EMBL/GenBank/DDBJ databases">
        <authorList>
            <person name="Nowell W R."/>
        </authorList>
    </citation>
    <scope>NUCLEOTIDE SEQUENCE</scope>
</reference>
<comment type="caution">
    <text evidence="1">The sequence shown here is derived from an EMBL/GenBank/DDBJ whole genome shotgun (WGS) entry which is preliminary data.</text>
</comment>
<dbReference type="AlphaFoldDB" id="A0A820EM25"/>
<sequence>EQLLPPEPMLFRGCLPGVRRPPETVIVLDWELLFEFAG</sequence>